<gene>
    <name evidence="2" type="ORF">TBK1r_22160</name>
</gene>
<feature type="compositionally biased region" description="Acidic residues" evidence="1">
    <location>
        <begin position="189"/>
        <end position="201"/>
    </location>
</feature>
<keyword evidence="3" id="KW-1185">Reference proteome</keyword>
<feature type="compositionally biased region" description="Low complexity" evidence="1">
    <location>
        <begin position="171"/>
        <end position="186"/>
    </location>
</feature>
<evidence type="ECO:0000256" key="1">
    <source>
        <dbReference type="SAM" id="MobiDB-lite"/>
    </source>
</evidence>
<evidence type="ECO:0000313" key="3">
    <source>
        <dbReference type="Proteomes" id="UP000318081"/>
    </source>
</evidence>
<name>A0ABX5XMS0_9BACT</name>
<reference evidence="2 3" key="1">
    <citation type="submission" date="2019-02" db="EMBL/GenBank/DDBJ databases">
        <title>Deep-cultivation of Planctomycetes and their phenomic and genomic characterization uncovers novel biology.</title>
        <authorList>
            <person name="Wiegand S."/>
            <person name="Jogler M."/>
            <person name="Boedeker C."/>
            <person name="Pinto D."/>
            <person name="Vollmers J."/>
            <person name="Rivas-Marin E."/>
            <person name="Kohn T."/>
            <person name="Peeters S.H."/>
            <person name="Heuer A."/>
            <person name="Rast P."/>
            <person name="Oberbeckmann S."/>
            <person name="Bunk B."/>
            <person name="Jeske O."/>
            <person name="Meyerdierks A."/>
            <person name="Storesund J.E."/>
            <person name="Kallscheuer N."/>
            <person name="Luecker S."/>
            <person name="Lage O.M."/>
            <person name="Pohl T."/>
            <person name="Merkel B.J."/>
            <person name="Hornburger P."/>
            <person name="Mueller R.-W."/>
            <person name="Bruemmer F."/>
            <person name="Labrenz M."/>
            <person name="Spormann A.M."/>
            <person name="Op den Camp H."/>
            <person name="Overmann J."/>
            <person name="Amann R."/>
            <person name="Jetten M.S.M."/>
            <person name="Mascher T."/>
            <person name="Medema M.H."/>
            <person name="Devos D.P."/>
            <person name="Kaster A.-K."/>
            <person name="Ovreas L."/>
            <person name="Rohde M."/>
            <person name="Galperin M.Y."/>
            <person name="Jogler C."/>
        </authorList>
    </citation>
    <scope>NUCLEOTIDE SEQUENCE [LARGE SCALE GENOMIC DNA]</scope>
    <source>
        <strain evidence="2 3">TBK1r</strain>
    </source>
</reference>
<dbReference type="Proteomes" id="UP000318081">
    <property type="component" value="Chromosome"/>
</dbReference>
<dbReference type="RefSeq" id="WP_145209902.1">
    <property type="nucleotide sequence ID" value="NZ_CP036432.1"/>
</dbReference>
<sequence length="229" mass="24714">MNVNLQRYAPPCAVLSIALYLGWPPEAPMDLGEDVVRAKSVRWKVADLETPPLPAVISNDPFAAVLVQRPTDDASEGETSDATLEDLGPTEEDLRSGLRLGGIAQTDHHHWAILNGSVCKLGDQVPVLGLDDVSATIREIASDHVTVVAGPLTIRIKRKERPKRSADPSVRPATPTAAKASATSRAPNEDDDEEDEDEDAQDTPRPTPNASDRPENQPDPRGNIFQANL</sequence>
<organism evidence="2 3">
    <name type="scientific">Stieleria magnilauensis</name>
    <dbReference type="NCBI Taxonomy" id="2527963"/>
    <lineage>
        <taxon>Bacteria</taxon>
        <taxon>Pseudomonadati</taxon>
        <taxon>Planctomycetota</taxon>
        <taxon>Planctomycetia</taxon>
        <taxon>Pirellulales</taxon>
        <taxon>Pirellulaceae</taxon>
        <taxon>Stieleria</taxon>
    </lineage>
</organism>
<accession>A0ABX5XMS0</accession>
<dbReference type="EMBL" id="CP036432">
    <property type="protein sequence ID" value="QDV83280.1"/>
    <property type="molecule type" value="Genomic_DNA"/>
</dbReference>
<protein>
    <submittedName>
        <fullName evidence="2">Uncharacterized protein</fullName>
    </submittedName>
</protein>
<feature type="region of interest" description="Disordered" evidence="1">
    <location>
        <begin position="158"/>
        <end position="229"/>
    </location>
</feature>
<evidence type="ECO:0000313" key="2">
    <source>
        <dbReference type="EMBL" id="QDV83280.1"/>
    </source>
</evidence>
<proteinExistence type="predicted"/>